<dbReference type="InterPro" id="IPR020568">
    <property type="entry name" value="Ribosomal_Su5_D2-typ_SF"/>
</dbReference>
<feature type="domain" description="GHMP kinase C-terminal" evidence="3">
    <location>
        <begin position="409"/>
        <end position="475"/>
    </location>
</feature>
<dbReference type="InterPro" id="IPR002800">
    <property type="entry name" value="Rv2949c-like"/>
</dbReference>
<dbReference type="SUPFAM" id="SSF64288">
    <property type="entry name" value="Chorismate lyase-like"/>
    <property type="match status" value="1"/>
</dbReference>
<dbReference type="EMBL" id="CP036172">
    <property type="protein sequence ID" value="QSZ67956.1"/>
    <property type="molecule type" value="Genomic_DNA"/>
</dbReference>
<reference evidence="4" key="1">
    <citation type="journal article" date="2001" name="Int. J. Syst. Evol. Microbiol.">
        <title>Methanofollis aquaemaris sp. nov., a methanogen isolated from an aquaculture fish pond.</title>
        <authorList>
            <person name="Lai M.C."/>
            <person name="Chen S.C."/>
        </authorList>
    </citation>
    <scope>NUCLEOTIDE SEQUENCE</scope>
    <source>
        <strain evidence="4">N2F9704</strain>
    </source>
</reference>
<dbReference type="InterPro" id="IPR053442">
    <property type="entry name" value="Beta-RFA-P_synthase"/>
</dbReference>
<keyword evidence="5" id="KW-1185">Reference proteome</keyword>
<dbReference type="Proteomes" id="UP001042704">
    <property type="component" value="Chromosome"/>
</dbReference>
<dbReference type="PANTHER" id="PTHR20861">
    <property type="entry name" value="HOMOSERINE/4-DIPHOSPHOCYTIDYL-2-C-METHYL-D-ERYTHRITOL KINASE"/>
    <property type="match status" value="1"/>
</dbReference>
<dbReference type="PANTHER" id="PTHR20861:SF6">
    <property type="entry name" value="BETA-RIBOFURANOSYLPHENOL 5'-PHOSPHATE SYNTHASE"/>
    <property type="match status" value="1"/>
</dbReference>
<dbReference type="NCBIfam" id="NF040726">
    <property type="entry name" value="BetaRFA-P_synth"/>
    <property type="match status" value="1"/>
</dbReference>
<dbReference type="InterPro" id="IPR013750">
    <property type="entry name" value="GHMP_kinase_C_dom"/>
</dbReference>
<dbReference type="Gene3D" id="3.40.1410.10">
    <property type="entry name" value="Chorismate lyase-like"/>
    <property type="match status" value="1"/>
</dbReference>
<sequence>MKSFKIAEKFQELEKDVGTLSPMQKILLGTDGSVTTLLENVLGCDVTVHTLSQKVMPADEDVAVSLGISAGEPVNHRIVTLNESENGKILLYAVSDTPLSRLEPSFKDDLMRADIPIGRIMQMHRIEARRELDDVRVCRADTGISGVFEIFRHEPLLSRRYQIITGGAPLITIRETFPYCNFTDEARVIVEAPARIHMGLIDMNGSSGRVDGGIGLSVEDPAVVIEAKRSGELSVRGDEESAERVRETAEKVLAALGVQGGAEITLHRTYPGHIGLGSGTQIALATARALSALYRPLGVREIAAIVGRGGTSGIGTATFESGGFILDGGHSFGPSGEKSNFRPSSASKGVTPAPVLFRHPFPEDWQILLATPAIPEGASGKAEVDIFRQHCPVPLSEVQALCHAVLMQMLPGIVEKDLELFGAAVNTIQGLGLKRVEHSLQPPLIPDLIATLRNTDATGVGLSSFGPTVYAIGDTGMQDAFRAAEETMAETGGTALLTHARNCGANVRFSPQIS</sequence>
<dbReference type="NCBIfam" id="TIGR00144">
    <property type="entry name" value="beta_RFAP_syn"/>
    <property type="match status" value="1"/>
</dbReference>
<dbReference type="InterPro" id="IPR004422">
    <property type="entry name" value="RFAP_synthase"/>
</dbReference>
<dbReference type="InterPro" id="IPR028978">
    <property type="entry name" value="Chorismate_lyase_/UTRA_dom_sf"/>
</dbReference>
<dbReference type="KEGG" id="maqe:RJ40_10845"/>
<protein>
    <submittedName>
        <fullName evidence="4">DUF98 domain-containing protein</fullName>
    </submittedName>
</protein>
<keyword evidence="1" id="KW-0808">Transferase</keyword>
<dbReference type="Pfam" id="PF08544">
    <property type="entry name" value="GHMP_kinases_C"/>
    <property type="match status" value="1"/>
</dbReference>
<dbReference type="GO" id="GO:0016740">
    <property type="term" value="F:transferase activity"/>
    <property type="evidence" value="ECO:0007669"/>
    <property type="project" value="UniProtKB-KW"/>
</dbReference>
<evidence type="ECO:0000256" key="1">
    <source>
        <dbReference type="ARBA" id="ARBA00022679"/>
    </source>
</evidence>
<evidence type="ECO:0000313" key="5">
    <source>
        <dbReference type="Proteomes" id="UP001042704"/>
    </source>
</evidence>
<accession>A0A8A3S8S4</accession>
<dbReference type="Pfam" id="PF00288">
    <property type="entry name" value="GHMP_kinases_N"/>
    <property type="match status" value="1"/>
</dbReference>
<dbReference type="InterPro" id="IPR014721">
    <property type="entry name" value="Ribsml_uS5_D2-typ_fold_subgr"/>
</dbReference>
<organism evidence="4 5">
    <name type="scientific">Methanofollis aquaemaris</name>
    <dbReference type="NCBI Taxonomy" id="126734"/>
    <lineage>
        <taxon>Archaea</taxon>
        <taxon>Methanobacteriati</taxon>
        <taxon>Methanobacteriota</taxon>
        <taxon>Stenosarchaea group</taxon>
        <taxon>Methanomicrobia</taxon>
        <taxon>Methanomicrobiales</taxon>
        <taxon>Methanomicrobiaceae</taxon>
        <taxon>Methanofollis</taxon>
    </lineage>
</organism>
<dbReference type="GO" id="GO:0005524">
    <property type="term" value="F:ATP binding"/>
    <property type="evidence" value="ECO:0007669"/>
    <property type="project" value="InterPro"/>
</dbReference>
<dbReference type="InterPro" id="IPR006204">
    <property type="entry name" value="GHMP_kinase_N_dom"/>
</dbReference>
<evidence type="ECO:0000259" key="3">
    <source>
        <dbReference type="Pfam" id="PF08544"/>
    </source>
</evidence>
<dbReference type="RefSeq" id="WP_265580880.1">
    <property type="nucleotide sequence ID" value="NZ_CP036172.1"/>
</dbReference>
<feature type="domain" description="GHMP kinase N-terminal" evidence="2">
    <location>
        <begin position="245"/>
        <end position="315"/>
    </location>
</feature>
<proteinExistence type="predicted"/>
<evidence type="ECO:0000259" key="2">
    <source>
        <dbReference type="Pfam" id="PF00288"/>
    </source>
</evidence>
<dbReference type="AlphaFoldDB" id="A0A8A3S8S4"/>
<name>A0A8A3S8S4_9EURY</name>
<dbReference type="SUPFAM" id="SSF54211">
    <property type="entry name" value="Ribosomal protein S5 domain 2-like"/>
    <property type="match status" value="1"/>
</dbReference>
<dbReference type="Pfam" id="PF01947">
    <property type="entry name" value="Rv2949c-like"/>
    <property type="match status" value="1"/>
</dbReference>
<evidence type="ECO:0000313" key="4">
    <source>
        <dbReference type="EMBL" id="QSZ67956.1"/>
    </source>
</evidence>
<dbReference type="Gene3D" id="3.30.230.10">
    <property type="match status" value="1"/>
</dbReference>
<reference evidence="4" key="2">
    <citation type="submission" date="2019-02" db="EMBL/GenBank/DDBJ databases">
        <authorList>
            <person name="Chen S.-C."/>
            <person name="Chien H.-H."/>
            <person name="Lai M.-C."/>
        </authorList>
    </citation>
    <scope>NUCLEOTIDE SEQUENCE</scope>
    <source>
        <strain evidence="4">N2F9704</strain>
    </source>
</reference>
<gene>
    <name evidence="4" type="ORF">RJ40_10845</name>
</gene>
<dbReference type="GeneID" id="76424868"/>